<keyword evidence="5" id="KW-1185">Reference proteome</keyword>
<keyword evidence="2" id="KW-0812">Transmembrane</keyword>
<keyword evidence="2" id="KW-1133">Transmembrane helix</keyword>
<protein>
    <recommendedName>
        <fullName evidence="3">Glycosyl transferase CAP10 domain-containing protein</fullName>
    </recommendedName>
</protein>
<dbReference type="SMART" id="SM00672">
    <property type="entry name" value="CAP10"/>
    <property type="match status" value="1"/>
</dbReference>
<dbReference type="Proteomes" id="UP000559256">
    <property type="component" value="Unassembled WGS sequence"/>
</dbReference>
<feature type="compositionally biased region" description="Basic and acidic residues" evidence="1">
    <location>
        <begin position="184"/>
        <end position="200"/>
    </location>
</feature>
<evidence type="ECO:0000259" key="3">
    <source>
        <dbReference type="SMART" id="SM00672"/>
    </source>
</evidence>
<evidence type="ECO:0000256" key="2">
    <source>
        <dbReference type="SAM" id="Phobius"/>
    </source>
</evidence>
<dbReference type="OrthoDB" id="541052at2759"/>
<gene>
    <name evidence="4" type="ORF">D9758_015754</name>
</gene>
<feature type="compositionally biased region" description="Low complexity" evidence="1">
    <location>
        <begin position="334"/>
        <end position="353"/>
    </location>
</feature>
<dbReference type="Pfam" id="PF05686">
    <property type="entry name" value="Glyco_transf_90"/>
    <property type="match status" value="1"/>
</dbReference>
<organism evidence="4 5">
    <name type="scientific">Tetrapyrgos nigripes</name>
    <dbReference type="NCBI Taxonomy" id="182062"/>
    <lineage>
        <taxon>Eukaryota</taxon>
        <taxon>Fungi</taxon>
        <taxon>Dikarya</taxon>
        <taxon>Basidiomycota</taxon>
        <taxon>Agaricomycotina</taxon>
        <taxon>Agaricomycetes</taxon>
        <taxon>Agaricomycetidae</taxon>
        <taxon>Agaricales</taxon>
        <taxon>Marasmiineae</taxon>
        <taxon>Marasmiaceae</taxon>
        <taxon>Tetrapyrgos</taxon>
    </lineage>
</organism>
<feature type="domain" description="Glycosyl transferase CAP10" evidence="3">
    <location>
        <begin position="555"/>
        <end position="902"/>
    </location>
</feature>
<evidence type="ECO:0000256" key="1">
    <source>
        <dbReference type="SAM" id="MobiDB-lite"/>
    </source>
</evidence>
<name>A0A8H5FJ46_9AGAR</name>
<feature type="region of interest" description="Disordered" evidence="1">
    <location>
        <begin position="184"/>
        <end position="209"/>
    </location>
</feature>
<dbReference type="AlphaFoldDB" id="A0A8H5FJ46"/>
<dbReference type="PANTHER" id="PTHR12203:SF118">
    <property type="entry name" value="BETA-1,2-XYLOSYLTRANSFERASE 1"/>
    <property type="match status" value="1"/>
</dbReference>
<feature type="transmembrane region" description="Helical" evidence="2">
    <location>
        <begin position="137"/>
        <end position="159"/>
    </location>
</feature>
<proteinExistence type="predicted"/>
<evidence type="ECO:0000313" key="4">
    <source>
        <dbReference type="EMBL" id="KAF5338293.1"/>
    </source>
</evidence>
<accession>A0A8H5FJ46</accession>
<reference evidence="4 5" key="1">
    <citation type="journal article" date="2020" name="ISME J.">
        <title>Uncovering the hidden diversity of litter-decomposition mechanisms in mushroom-forming fungi.</title>
        <authorList>
            <person name="Floudas D."/>
            <person name="Bentzer J."/>
            <person name="Ahren D."/>
            <person name="Johansson T."/>
            <person name="Persson P."/>
            <person name="Tunlid A."/>
        </authorList>
    </citation>
    <scope>NUCLEOTIDE SEQUENCE [LARGE SCALE GENOMIC DNA]</scope>
    <source>
        <strain evidence="4 5">CBS 291.85</strain>
    </source>
</reference>
<feature type="region of interest" description="Disordered" evidence="1">
    <location>
        <begin position="635"/>
        <end position="655"/>
    </location>
</feature>
<comment type="caution">
    <text evidence="4">The sequence shown here is derived from an EMBL/GenBank/DDBJ whole genome shotgun (WGS) entry which is preliminary data.</text>
</comment>
<keyword evidence="2" id="KW-0472">Membrane</keyword>
<dbReference type="InterPro" id="IPR006598">
    <property type="entry name" value="CAP10"/>
</dbReference>
<dbReference type="InterPro" id="IPR051091">
    <property type="entry name" value="O-Glucosyltr/Glycosyltrsf_90"/>
</dbReference>
<sequence>MSQFMFQNVDTLAAVDVSGWRDKTKVDFVREVKRIGGCAKLEYVELEGEEKSVDECTLFRAAAYSTLQPDPDSALANYPSCQPYCQVHHSPDVSMNAECQPSHIKPSITLTHSRTRSSTRYIPWPWPRRLTRTQRRYIRITFYSSLILLLWFSSFEYYASIHARLKPTASKWLINGLDFGVGRRDVNQRPESERSKESDSPRASLSALGNHTYRDDGLLEVNQDGAHPIFELVERAQREWDDKLARASKTLQEAVEEYRRRYKRKPPKGFERWWAYVKKHHVLLPDAYDAIYEDLEPFWGLSPSSLSQIRAELEMKKDSYTIGKDTASAPPPSSSSSLSTSWPFSPGSTPPTTNRRRNITVLHTSFHPHANPHELLKRSVGILDLLNEVDEHYASFDWSDTRMDLTRQGRRLKRDEGPGLPPFRATFSPHDGPNRMIDWGVWEELKGFAKDTSTAAKGKEKGKTVEELKKERERKGHDRVGGWLGACAPDSPAMRQFLPPKNTDTSTSTSTMDPSISDPKSKPTTKTFIYNHLLSMSPCIHPSHLTQHGQFLGQIFDWAWPNPGKDGWGPTPQPYPVPEFSQCASTLHADIRFPSPYGFVEPRNREGKGVLSEEEKQKEWDKIWDKKPDERLGWRGSTTGVFAKDGKGKTRWRHGQRQRAVGLGMEVEGEVEVIHIPSLFNASYPQSPGEEDPAKPKNAERLTPIGPPIKLKKSYINPSFLDISFTGHPNTCQGSPTTGTCLIISNTYPFSPYISSSTLFSRYKFLLDLDGNGWSGRFKSLMTNGNVVVLKSTLYPEWWLERIQPWVHYVPIQVGLGDLYDVLVFFRGEGAGCGCEGMGMGGDGDGDKEKAKGGCRKQGHEEVAKKIARASGEWSKKFWRREDLVAYFYRLILEYIRVMSPERDELYYTYRLEDEVFEPRVGEGAMKSKIDDEDEEEDMILELWPGDFRRQI</sequence>
<feature type="region of interest" description="Disordered" evidence="1">
    <location>
        <begin position="491"/>
        <end position="522"/>
    </location>
</feature>
<evidence type="ECO:0000313" key="5">
    <source>
        <dbReference type="Proteomes" id="UP000559256"/>
    </source>
</evidence>
<dbReference type="PANTHER" id="PTHR12203">
    <property type="entry name" value="KDEL LYS-ASP-GLU-LEU CONTAINING - RELATED"/>
    <property type="match status" value="1"/>
</dbReference>
<dbReference type="EMBL" id="JAACJM010000197">
    <property type="protein sequence ID" value="KAF5338293.1"/>
    <property type="molecule type" value="Genomic_DNA"/>
</dbReference>
<feature type="region of interest" description="Disordered" evidence="1">
    <location>
        <begin position="322"/>
        <end position="355"/>
    </location>
</feature>
<feature type="compositionally biased region" description="Low complexity" evidence="1">
    <location>
        <begin position="503"/>
        <end position="518"/>
    </location>
</feature>